<feature type="compositionally biased region" description="Basic and acidic residues" evidence="9">
    <location>
        <begin position="453"/>
        <end position="464"/>
    </location>
</feature>
<dbReference type="PANTHER" id="PTHR37984:SF5">
    <property type="entry name" value="PROTEIN NYNRIN-LIKE"/>
    <property type="match status" value="1"/>
</dbReference>
<dbReference type="GO" id="GO:0004190">
    <property type="term" value="F:aspartic-type endopeptidase activity"/>
    <property type="evidence" value="ECO:0007669"/>
    <property type="project" value="InterPro"/>
</dbReference>
<evidence type="ECO:0000256" key="4">
    <source>
        <dbReference type="ARBA" id="ARBA00022722"/>
    </source>
</evidence>
<feature type="region of interest" description="Disordered" evidence="9">
    <location>
        <begin position="618"/>
        <end position="654"/>
    </location>
</feature>
<organism evidence="11 12">
    <name type="scientific">Mytilus edulis</name>
    <name type="common">Blue mussel</name>
    <dbReference type="NCBI Taxonomy" id="6550"/>
    <lineage>
        <taxon>Eukaryota</taxon>
        <taxon>Metazoa</taxon>
        <taxon>Spiralia</taxon>
        <taxon>Lophotrochozoa</taxon>
        <taxon>Mollusca</taxon>
        <taxon>Bivalvia</taxon>
        <taxon>Autobranchia</taxon>
        <taxon>Pteriomorphia</taxon>
        <taxon>Mytilida</taxon>
        <taxon>Mytiloidea</taxon>
        <taxon>Mytilidae</taxon>
        <taxon>Mytilinae</taxon>
        <taxon>Mytilus</taxon>
    </lineage>
</organism>
<dbReference type="InterPro" id="IPR001878">
    <property type="entry name" value="Znf_CCHC"/>
</dbReference>
<feature type="compositionally biased region" description="Basic residues" evidence="9">
    <location>
        <begin position="115"/>
        <end position="127"/>
    </location>
</feature>
<feature type="region of interest" description="Disordered" evidence="9">
    <location>
        <begin position="505"/>
        <end position="531"/>
    </location>
</feature>
<keyword evidence="8" id="KW-0862">Zinc</keyword>
<dbReference type="Pfam" id="PF17917">
    <property type="entry name" value="RT_RNaseH"/>
    <property type="match status" value="1"/>
</dbReference>
<feature type="region of interest" description="Disordered" evidence="9">
    <location>
        <begin position="89"/>
        <end position="127"/>
    </location>
</feature>
<dbReference type="SMART" id="SM00343">
    <property type="entry name" value="ZnF_C2HC"/>
    <property type="match status" value="1"/>
</dbReference>
<keyword evidence="7" id="KW-0695">RNA-directed DNA polymerase</keyword>
<evidence type="ECO:0000256" key="7">
    <source>
        <dbReference type="ARBA" id="ARBA00022918"/>
    </source>
</evidence>
<feature type="region of interest" description="Disordered" evidence="9">
    <location>
        <begin position="429"/>
        <end position="479"/>
    </location>
</feature>
<dbReference type="InterPro" id="IPR036875">
    <property type="entry name" value="Znf_CCHC_sf"/>
</dbReference>
<dbReference type="SUPFAM" id="SSF50630">
    <property type="entry name" value="Acid proteases"/>
    <property type="match status" value="1"/>
</dbReference>
<keyword evidence="12" id="KW-1185">Reference proteome</keyword>
<dbReference type="InterPro" id="IPR001969">
    <property type="entry name" value="Aspartic_peptidase_AS"/>
</dbReference>
<dbReference type="Gene3D" id="2.40.70.10">
    <property type="entry name" value="Acid Proteases"/>
    <property type="match status" value="1"/>
</dbReference>
<feature type="region of interest" description="Disordered" evidence="9">
    <location>
        <begin position="1"/>
        <end position="76"/>
    </location>
</feature>
<dbReference type="GO" id="GO:0003964">
    <property type="term" value="F:RNA-directed DNA polymerase activity"/>
    <property type="evidence" value="ECO:0007669"/>
    <property type="project" value="UniProtKB-KW"/>
</dbReference>
<feature type="compositionally biased region" description="Polar residues" evidence="9">
    <location>
        <begin position="564"/>
        <end position="583"/>
    </location>
</feature>
<sequence>MSSIKSSLSESSSFPCSETSTPAIGEKQHIKRTHIPPVGSGDESGREIITDDTDDYQTGQNDTTETEATGYTDLSDSEIEQAEQTMVTNTRNLPQSTPSTSGIQKNFQTLDLRRSSRLYNKRQKSNKLQKENLVQETRPQKENLVQETRPLSPNEHTGIYGTLKNAIQDMTTQVIFAIQAAFSSNVIAQPSSTDTIKSNTEPPHRRKPRHVKSTSTCKTTRKSSIQSSYSSDSSSEEDCHEPVDSDCSVSTNRITQSKQKSSSHNVKLPSFTGQEKWEVWFNRFEAVAKLKSWNEEDRLQELLPRLQGDAGDFTFDQLPKKTIRNYKKLVQDLKNRFGVIETTRTYRLQFSRRKQLNGETPEKFAAELKRLYDKAYKNRYASTRQEDLLQRFLLGLIDYKARIHIELNKDPETIEEAVQEVITYVETMKNPNQGEENNKKAVRQVKGGQKNENITRKDNDKKSDNYQGAEKTSVESQIEDKNKSLTIKEGDLQSLFNKMFEDKKQELQHKTYGRPGTSQTPFQSNDGQHKGPRQNGLCYYCGQPGHFARNCFANPDRVADRFPSKNNNFKPQWGQNNGQNSSLISENKSLSTKKGGLDKIDIDSCHVLKPVRINEEVEHSPLIRGDSPPLSHKSEQEVEHSPLIRGDSPPLSHKSEQEVEYSPLHRGDSPAGTCTAEVSMKSSEGLDDVQRFPPVETHIIGRQVLRCEGVYIQGSIEGINVTFTADTGATRTVISTKTFRKILSSKRPKLQKSSSLASADGQPLKELGKAVFNLTLGELALEKELIVAEIEALLGLDILMKGDQGPADIKLTEGVILLNSTTIPCIQVGQTEPIRKVRSADHYVIQPRSEILIDVFVDRFDKDLHNCPQDYLIEPCPQFEDTYPLVMAACLVEIGEEVTNKVRLMNPFDQEVKLNQDAVIGIAEKLDTDPITLFSQEDSEESQNFNSVRRIKLTGSKPVRWQTNEGIIRSLANKGTTDGGKSGVVPTHLRSLYDDAANNRPEDEQEAIVSLLQKYSAAFSVNDTDLGLTHLVEHTIDTGEAKPVKQPPRRVPLAFANDERKAITQNVRSRIIQKSNSPWGSPLQLVVKKNGKIRPCCDYRFLNALTRLDSFPIPRIQDCLDAVGGATLMSTFDLTSGYHQIPMKKDDISQDSIRHVVSDEGIRPNPDNTAKILSWPVPKTVTEVRQLLGMGSYYRRFIKDLSAMVKPLTDLTKKSKSFEWTKECQIAFEKLKQAFTSTDIMAFPRDEGEYYLDTDACDTAIGAVLSQIQDGTLKVIAYGSRTLNKAERNYCITDKELLAVRYFIEYYRQYLLGRKFCVRTDHQALIWLFSMKEPKGRIARWLEILSNFDFSIEYRPGSKHGNADALSRCYNPKDCECADVDNLEYLKCGPCKKCRNRAIEMQSVKIAIARNP</sequence>
<feature type="compositionally biased region" description="Polar residues" evidence="9">
    <location>
        <begin position="516"/>
        <end position="526"/>
    </location>
</feature>
<feature type="compositionally biased region" description="Polar residues" evidence="9">
    <location>
        <begin position="56"/>
        <end position="74"/>
    </location>
</feature>
<evidence type="ECO:0000313" key="11">
    <source>
        <dbReference type="EMBL" id="CAG2200976.1"/>
    </source>
</evidence>
<keyword evidence="3" id="KW-0548">Nucleotidyltransferase</keyword>
<evidence type="ECO:0000256" key="8">
    <source>
        <dbReference type="PROSITE-ProRule" id="PRU00047"/>
    </source>
</evidence>
<dbReference type="CDD" id="cd09274">
    <property type="entry name" value="RNase_HI_RT_Ty3"/>
    <property type="match status" value="1"/>
</dbReference>
<feature type="domain" description="CCHC-type" evidence="10">
    <location>
        <begin position="538"/>
        <end position="551"/>
    </location>
</feature>
<evidence type="ECO:0000256" key="1">
    <source>
        <dbReference type="ARBA" id="ARBA00012493"/>
    </source>
</evidence>
<keyword evidence="8" id="KW-0863">Zinc-finger</keyword>
<dbReference type="PROSITE" id="PS00141">
    <property type="entry name" value="ASP_PROTEASE"/>
    <property type="match status" value="1"/>
</dbReference>
<dbReference type="EC" id="2.7.7.49" evidence="1"/>
<gene>
    <name evidence="11" type="ORF">MEDL_15613</name>
</gene>
<dbReference type="FunFam" id="3.30.70.270:FF:000020">
    <property type="entry name" value="Transposon Tf2-6 polyprotein-like Protein"/>
    <property type="match status" value="1"/>
</dbReference>
<feature type="compositionally biased region" description="Low complexity" evidence="9">
    <location>
        <begin position="213"/>
        <end position="233"/>
    </location>
</feature>
<feature type="compositionally biased region" description="Polar residues" evidence="9">
    <location>
        <begin position="247"/>
        <end position="265"/>
    </location>
</feature>
<dbReference type="Gene3D" id="4.10.60.10">
    <property type="entry name" value="Zinc finger, CCHC-type"/>
    <property type="match status" value="1"/>
</dbReference>
<dbReference type="InterPro" id="IPR050951">
    <property type="entry name" value="Retrovirus_Pol_polyprotein"/>
</dbReference>
<evidence type="ECO:0000256" key="6">
    <source>
        <dbReference type="ARBA" id="ARBA00022801"/>
    </source>
</evidence>
<keyword evidence="8" id="KW-0479">Metal-binding</keyword>
<dbReference type="GO" id="GO:0006508">
    <property type="term" value="P:proteolysis"/>
    <property type="evidence" value="ECO:0007669"/>
    <property type="project" value="InterPro"/>
</dbReference>
<reference evidence="11" key="1">
    <citation type="submission" date="2021-03" db="EMBL/GenBank/DDBJ databases">
        <authorList>
            <person name="Bekaert M."/>
        </authorList>
    </citation>
    <scope>NUCLEOTIDE SEQUENCE</scope>
</reference>
<feature type="region of interest" description="Disordered" evidence="9">
    <location>
        <begin position="562"/>
        <end position="583"/>
    </location>
</feature>
<evidence type="ECO:0000256" key="3">
    <source>
        <dbReference type="ARBA" id="ARBA00022695"/>
    </source>
</evidence>
<accession>A0A8S3R1R6</accession>
<comment type="caution">
    <text evidence="11">The sequence shown here is derived from an EMBL/GenBank/DDBJ whole genome shotgun (WGS) entry which is preliminary data.</text>
</comment>
<dbReference type="Pfam" id="PF13975">
    <property type="entry name" value="gag-asp_proteas"/>
    <property type="match status" value="1"/>
</dbReference>
<evidence type="ECO:0000256" key="9">
    <source>
        <dbReference type="SAM" id="MobiDB-lite"/>
    </source>
</evidence>
<evidence type="ECO:0000313" key="12">
    <source>
        <dbReference type="Proteomes" id="UP000683360"/>
    </source>
</evidence>
<evidence type="ECO:0000259" key="10">
    <source>
        <dbReference type="PROSITE" id="PS50158"/>
    </source>
</evidence>
<dbReference type="Gene3D" id="3.10.10.10">
    <property type="entry name" value="HIV Type 1 Reverse Transcriptase, subunit A, domain 1"/>
    <property type="match status" value="1"/>
</dbReference>
<keyword evidence="5" id="KW-0255">Endonuclease</keyword>
<keyword evidence="6" id="KW-0378">Hydrolase</keyword>
<feature type="region of interest" description="Disordered" evidence="9">
    <location>
        <begin position="192"/>
        <end position="268"/>
    </location>
</feature>
<dbReference type="SUPFAM" id="SSF57756">
    <property type="entry name" value="Retrovirus zinc finger-like domains"/>
    <property type="match status" value="1"/>
</dbReference>
<dbReference type="InterPro" id="IPR041373">
    <property type="entry name" value="RT_RNaseH"/>
</dbReference>
<keyword evidence="4" id="KW-0540">Nuclease</keyword>
<dbReference type="PROSITE" id="PS50158">
    <property type="entry name" value="ZF_CCHC"/>
    <property type="match status" value="1"/>
</dbReference>
<feature type="compositionally biased region" description="Basic and acidic residues" evidence="9">
    <location>
        <begin position="632"/>
        <end position="642"/>
    </location>
</feature>
<dbReference type="CDD" id="cd01647">
    <property type="entry name" value="RT_LTR"/>
    <property type="match status" value="1"/>
</dbReference>
<dbReference type="PANTHER" id="PTHR37984">
    <property type="entry name" value="PROTEIN CBG26694"/>
    <property type="match status" value="1"/>
</dbReference>
<keyword evidence="2" id="KW-0808">Transferase</keyword>
<feature type="compositionally biased region" description="Polar residues" evidence="9">
    <location>
        <begin position="192"/>
        <end position="201"/>
    </location>
</feature>
<dbReference type="Gene3D" id="3.10.20.370">
    <property type="match status" value="1"/>
</dbReference>
<proteinExistence type="predicted"/>
<protein>
    <recommendedName>
        <fullName evidence="1">RNA-directed DNA polymerase</fullName>
        <ecNumber evidence="1">2.7.7.49</ecNumber>
    </recommendedName>
</protein>
<evidence type="ECO:0000256" key="2">
    <source>
        <dbReference type="ARBA" id="ARBA00022679"/>
    </source>
</evidence>
<dbReference type="GO" id="GO:0008270">
    <property type="term" value="F:zinc ion binding"/>
    <property type="evidence" value="ECO:0007669"/>
    <property type="project" value="UniProtKB-KW"/>
</dbReference>
<dbReference type="FunFam" id="3.10.20.370:FF:000001">
    <property type="entry name" value="Retrovirus-related Pol polyprotein from transposon 17.6-like protein"/>
    <property type="match status" value="1"/>
</dbReference>
<dbReference type="InterPro" id="IPR021109">
    <property type="entry name" value="Peptidase_aspartic_dom_sf"/>
</dbReference>
<name>A0A8S3R1R6_MYTED</name>
<dbReference type="InterPro" id="IPR043502">
    <property type="entry name" value="DNA/RNA_pol_sf"/>
</dbReference>
<feature type="compositionally biased region" description="Low complexity" evidence="9">
    <location>
        <begin position="1"/>
        <end position="20"/>
    </location>
</feature>
<dbReference type="Proteomes" id="UP000683360">
    <property type="component" value="Unassembled WGS sequence"/>
</dbReference>
<dbReference type="GO" id="GO:0004519">
    <property type="term" value="F:endonuclease activity"/>
    <property type="evidence" value="ECO:0007669"/>
    <property type="project" value="UniProtKB-KW"/>
</dbReference>
<dbReference type="EMBL" id="CAJPWZ010000808">
    <property type="protein sequence ID" value="CAG2200976.1"/>
    <property type="molecule type" value="Genomic_DNA"/>
</dbReference>
<dbReference type="Pfam" id="PF00098">
    <property type="entry name" value="zf-CCHC"/>
    <property type="match status" value="1"/>
</dbReference>
<feature type="compositionally biased region" description="Polar residues" evidence="9">
    <location>
        <begin position="89"/>
        <end position="109"/>
    </location>
</feature>
<dbReference type="GO" id="GO:0003676">
    <property type="term" value="F:nucleic acid binding"/>
    <property type="evidence" value="ECO:0007669"/>
    <property type="project" value="InterPro"/>
</dbReference>
<evidence type="ECO:0000256" key="5">
    <source>
        <dbReference type="ARBA" id="ARBA00022759"/>
    </source>
</evidence>
<dbReference type="OrthoDB" id="8067401at2759"/>
<dbReference type="Gene3D" id="3.30.70.270">
    <property type="match status" value="2"/>
</dbReference>
<dbReference type="SUPFAM" id="SSF56672">
    <property type="entry name" value="DNA/RNA polymerases"/>
    <property type="match status" value="1"/>
</dbReference>
<dbReference type="InterPro" id="IPR043128">
    <property type="entry name" value="Rev_trsase/Diguanyl_cyclase"/>
</dbReference>